<keyword evidence="2" id="KW-1185">Reference proteome</keyword>
<organism evidence="1 2">
    <name type="scientific">Rickettsia bellii str. RML An4</name>
    <dbReference type="NCBI Taxonomy" id="1359193"/>
    <lineage>
        <taxon>Bacteria</taxon>
        <taxon>Pseudomonadati</taxon>
        <taxon>Pseudomonadota</taxon>
        <taxon>Alphaproteobacteria</taxon>
        <taxon>Rickettsiales</taxon>
        <taxon>Rickettsiaceae</taxon>
        <taxon>Rickettsieae</taxon>
        <taxon>Rickettsia</taxon>
        <taxon>belli group</taxon>
    </lineage>
</organism>
<name>A0A0F3QCG2_RICBE</name>
<dbReference type="EMBL" id="LAOI01000001">
    <property type="protein sequence ID" value="KJV89846.1"/>
    <property type="molecule type" value="Genomic_DNA"/>
</dbReference>
<dbReference type="PATRIC" id="fig|1359193.3.peg.807"/>
<accession>A0A0F3QCG2</accession>
<evidence type="ECO:0000313" key="1">
    <source>
        <dbReference type="EMBL" id="KJV89846.1"/>
    </source>
</evidence>
<evidence type="ECO:0000313" key="2">
    <source>
        <dbReference type="Proteomes" id="UP000033661"/>
    </source>
</evidence>
<comment type="caution">
    <text evidence="1">The sequence shown here is derived from an EMBL/GenBank/DDBJ whole genome shotgun (WGS) entry which is preliminary data.</text>
</comment>
<dbReference type="Proteomes" id="UP000033661">
    <property type="component" value="Unassembled WGS sequence"/>
</dbReference>
<gene>
    <name evidence="1" type="ORF">RBEAN4_0835</name>
</gene>
<sequence length="250" mass="29917">MVNTRKFTNEEQKILENFVKSNQVIELINDKIYDTEKCRQWVNENSKINDALSKYLNFKTKYSLDYKDKFLWILSDIINCQSDEKASPYHKQINNSANLKNLLILLGICAEINEIQNIINDDLIKNNKYLERIAKMCLDYYSLEKKNFIPSNRLNSILKEINKYKNNFTSNLYNDSEIEEDIDDLISYIEEKKIPYDFIELEEEKFGNRGIKRKYEEDIDKNNNDNDEYPTKKLVKDEKYVILLKYYLSI</sequence>
<protein>
    <submittedName>
        <fullName evidence="1">Uncharacterized protein</fullName>
    </submittedName>
</protein>
<dbReference type="AlphaFoldDB" id="A0A0F3QCG2"/>
<proteinExistence type="predicted"/>
<dbReference type="RefSeq" id="WP_011477505.1">
    <property type="nucleotide sequence ID" value="NZ_LAOI01000001.1"/>
</dbReference>
<reference evidence="1 2" key="1">
    <citation type="submission" date="2015-02" db="EMBL/GenBank/DDBJ databases">
        <title>Genome Sequencing of Rickettsiales.</title>
        <authorList>
            <person name="Daugherty S.C."/>
            <person name="Su Q."/>
            <person name="Abolude K."/>
            <person name="Beier-Sexton M."/>
            <person name="Carlyon J.A."/>
            <person name="Carter R."/>
            <person name="Day N.P."/>
            <person name="Dumler S.J."/>
            <person name="Dyachenko V."/>
            <person name="Godinez A."/>
            <person name="Kurtti T.J."/>
            <person name="Lichay M."/>
            <person name="Mullins K.E."/>
            <person name="Ott S."/>
            <person name="Pappas-Brown V."/>
            <person name="Paris D.H."/>
            <person name="Patel P."/>
            <person name="Richards A.L."/>
            <person name="Sadzewicz L."/>
            <person name="Sears K."/>
            <person name="Seidman D."/>
            <person name="Sengamalay N."/>
            <person name="Stenos J."/>
            <person name="Tallon L.J."/>
            <person name="Vincent G."/>
            <person name="Fraser C.M."/>
            <person name="Munderloh U."/>
            <person name="Dunning-Hotopp J.C."/>
        </authorList>
    </citation>
    <scope>NUCLEOTIDE SEQUENCE [LARGE SCALE GENOMIC DNA]</scope>
    <source>
        <strain evidence="1 2">RML An4</strain>
    </source>
</reference>